<sequence>GADLPAGGDAVVFHCGNCGRGWCLQEQGLIRIDLSFARFKMERHIRYYPFWRFEAVFNSKDSVLTYQQAKTMFTNSLSIFIDDASDSIFRFYVPAFSIRNPDSAWKIATNLTRSQPNLEFDKTSDDDSSACSLPEEEATEFARVQWFYLIFNAAGTRFRRSYLEEDVPDVYFRSGQVVYLPMKEDGIYLREQTTGFAIQKRGVI</sequence>
<protein>
    <submittedName>
        <fullName evidence="1">Uncharacterized protein</fullName>
    </submittedName>
</protein>
<reference evidence="1" key="1">
    <citation type="journal article" date="2014" name="Front. Microbiol.">
        <title>High frequency of phylogenetically diverse reductive dehalogenase-homologous genes in deep subseafloor sedimentary metagenomes.</title>
        <authorList>
            <person name="Kawai M."/>
            <person name="Futagami T."/>
            <person name="Toyoda A."/>
            <person name="Takaki Y."/>
            <person name="Nishi S."/>
            <person name="Hori S."/>
            <person name="Arai W."/>
            <person name="Tsubouchi T."/>
            <person name="Morono Y."/>
            <person name="Uchiyama I."/>
            <person name="Ito T."/>
            <person name="Fujiyama A."/>
            <person name="Inagaki F."/>
            <person name="Takami H."/>
        </authorList>
    </citation>
    <scope>NUCLEOTIDE SEQUENCE</scope>
    <source>
        <strain evidence="1">Expedition CK06-06</strain>
    </source>
</reference>
<evidence type="ECO:0000313" key="1">
    <source>
        <dbReference type="EMBL" id="GAG28882.1"/>
    </source>
</evidence>
<proteinExistence type="predicted"/>
<accession>X0X0A4</accession>
<dbReference type="AlphaFoldDB" id="X0X0A4"/>
<gene>
    <name evidence="1" type="ORF">S01H1_71555</name>
</gene>
<dbReference type="EMBL" id="BARS01047653">
    <property type="protein sequence ID" value="GAG28882.1"/>
    <property type="molecule type" value="Genomic_DNA"/>
</dbReference>
<name>X0X0A4_9ZZZZ</name>
<comment type="caution">
    <text evidence="1">The sequence shown here is derived from an EMBL/GenBank/DDBJ whole genome shotgun (WGS) entry which is preliminary data.</text>
</comment>
<feature type="non-terminal residue" evidence="1">
    <location>
        <position position="1"/>
    </location>
</feature>
<organism evidence="1">
    <name type="scientific">marine sediment metagenome</name>
    <dbReference type="NCBI Taxonomy" id="412755"/>
    <lineage>
        <taxon>unclassified sequences</taxon>
        <taxon>metagenomes</taxon>
        <taxon>ecological metagenomes</taxon>
    </lineage>
</organism>